<dbReference type="AlphaFoldDB" id="A0ABD1RK89"/>
<proteinExistence type="predicted"/>
<keyword evidence="2" id="KW-1185">Reference proteome</keyword>
<protein>
    <submittedName>
        <fullName evidence="1">Uncharacterized protein</fullName>
    </submittedName>
</protein>
<organism evidence="1 2">
    <name type="scientific">Forsythia ovata</name>
    <dbReference type="NCBI Taxonomy" id="205694"/>
    <lineage>
        <taxon>Eukaryota</taxon>
        <taxon>Viridiplantae</taxon>
        <taxon>Streptophyta</taxon>
        <taxon>Embryophyta</taxon>
        <taxon>Tracheophyta</taxon>
        <taxon>Spermatophyta</taxon>
        <taxon>Magnoliopsida</taxon>
        <taxon>eudicotyledons</taxon>
        <taxon>Gunneridae</taxon>
        <taxon>Pentapetalae</taxon>
        <taxon>asterids</taxon>
        <taxon>lamiids</taxon>
        <taxon>Lamiales</taxon>
        <taxon>Oleaceae</taxon>
        <taxon>Forsythieae</taxon>
        <taxon>Forsythia</taxon>
    </lineage>
</organism>
<evidence type="ECO:0000313" key="1">
    <source>
        <dbReference type="EMBL" id="KAL2488823.1"/>
    </source>
</evidence>
<gene>
    <name evidence="1" type="ORF">Fot_42115</name>
</gene>
<name>A0ABD1RK89_9LAMI</name>
<dbReference type="EMBL" id="JBFOLJ010000012">
    <property type="protein sequence ID" value="KAL2488823.1"/>
    <property type="molecule type" value="Genomic_DNA"/>
</dbReference>
<reference evidence="2" key="1">
    <citation type="submission" date="2024-07" db="EMBL/GenBank/DDBJ databases">
        <title>Two chromosome-level genome assemblies of Korean endemic species Abeliophyllum distichum and Forsythia ovata (Oleaceae).</title>
        <authorList>
            <person name="Jang H."/>
        </authorList>
    </citation>
    <scope>NUCLEOTIDE SEQUENCE [LARGE SCALE GENOMIC DNA]</scope>
</reference>
<dbReference type="Proteomes" id="UP001604277">
    <property type="component" value="Unassembled WGS sequence"/>
</dbReference>
<comment type="caution">
    <text evidence="1">The sequence shown here is derived from an EMBL/GenBank/DDBJ whole genome shotgun (WGS) entry which is preliminary data.</text>
</comment>
<evidence type="ECO:0000313" key="2">
    <source>
        <dbReference type="Proteomes" id="UP001604277"/>
    </source>
</evidence>
<accession>A0ABD1RK89</accession>
<sequence>MLVAISPSQLFSGIMYFGTAPENISPTVADTWAFRGRMIVSPGKQVAKIDAWTPQLVPPTRNHVSFAPKSSVACLFASRRGPTRVKNLSNSGSSVTSRRNGLIPISSLNFEGASVHFLCPGK</sequence>